<dbReference type="InterPro" id="IPR011033">
    <property type="entry name" value="PRC_barrel-like_sf"/>
</dbReference>
<proteinExistence type="predicted"/>
<accession>A0A5N5W050</accession>
<evidence type="ECO:0000259" key="1">
    <source>
        <dbReference type="Pfam" id="PF05239"/>
    </source>
</evidence>
<protein>
    <submittedName>
        <fullName evidence="2">PRC-barrel domain containing protein</fullName>
    </submittedName>
</protein>
<dbReference type="OrthoDB" id="4862540at2"/>
<dbReference type="Gene3D" id="2.30.30.240">
    <property type="entry name" value="PRC-barrel domain"/>
    <property type="match status" value="1"/>
</dbReference>
<dbReference type="RefSeq" id="WP_152265930.1">
    <property type="nucleotide sequence ID" value="NZ_JBFADJ010000051.1"/>
</dbReference>
<dbReference type="Pfam" id="PF05239">
    <property type="entry name" value="PRC"/>
    <property type="match status" value="1"/>
</dbReference>
<reference evidence="2 3" key="1">
    <citation type="journal article" date="2019" name="Microb. Cell Fact.">
        <title>Exploring novel herbicidin analogues by transcriptional regulator overexpression and MS/MS molecular networking.</title>
        <authorList>
            <person name="Shi Y."/>
            <person name="Gu R."/>
            <person name="Li Y."/>
            <person name="Wang X."/>
            <person name="Ren W."/>
            <person name="Li X."/>
            <person name="Wang L."/>
            <person name="Xie Y."/>
            <person name="Hong B."/>
        </authorList>
    </citation>
    <scope>NUCLEOTIDE SEQUENCE [LARGE SCALE GENOMIC DNA]</scope>
    <source>
        <strain evidence="2 3">US-43</strain>
    </source>
</reference>
<dbReference type="EMBL" id="VOKX01000126">
    <property type="protein sequence ID" value="KAB7833859.1"/>
    <property type="molecule type" value="Genomic_DNA"/>
</dbReference>
<gene>
    <name evidence="2" type="ORF">FRZ00_32030</name>
</gene>
<dbReference type="SUPFAM" id="SSF50346">
    <property type="entry name" value="PRC-barrel domain"/>
    <property type="match status" value="2"/>
</dbReference>
<dbReference type="InterPro" id="IPR027275">
    <property type="entry name" value="PRC-brl_dom"/>
</dbReference>
<evidence type="ECO:0000313" key="3">
    <source>
        <dbReference type="Proteomes" id="UP000327000"/>
    </source>
</evidence>
<sequence length="206" mass="20971">MDSLMLASELAKRPVVTLDGEAVAEIKDTVFDGAAGQITGFTLNGRGLLAGPLKQSLPWSSVHALGRHAVMIPGREALAEPAAVVASGEAAHGAVPGAKVLTEEGVEAGSVLDVVVAPDGRVVGFRISATEAFVHREHGRNGVFVPRGEALAVSGRALVLPSGASHFVADDLPSFTTQVEIFAARAADTGPRGADAGTAAEGKEHL</sequence>
<feature type="domain" description="PRC-barrel" evidence="1">
    <location>
        <begin position="5"/>
        <end position="76"/>
    </location>
</feature>
<keyword evidence="3" id="KW-1185">Reference proteome</keyword>
<dbReference type="Proteomes" id="UP000327000">
    <property type="component" value="Unassembled WGS sequence"/>
</dbReference>
<dbReference type="AlphaFoldDB" id="A0A5N5W050"/>
<evidence type="ECO:0000313" key="2">
    <source>
        <dbReference type="EMBL" id="KAB7833859.1"/>
    </source>
</evidence>
<name>A0A5N5W050_STRMB</name>
<comment type="caution">
    <text evidence="2">The sequence shown here is derived from an EMBL/GenBank/DDBJ whole genome shotgun (WGS) entry which is preliminary data.</text>
</comment>
<organism evidence="2 3">
    <name type="scientific">Streptomyces mobaraensis</name>
    <name type="common">Streptoverticillium mobaraense</name>
    <dbReference type="NCBI Taxonomy" id="35621"/>
    <lineage>
        <taxon>Bacteria</taxon>
        <taxon>Bacillati</taxon>
        <taxon>Actinomycetota</taxon>
        <taxon>Actinomycetes</taxon>
        <taxon>Kitasatosporales</taxon>
        <taxon>Streptomycetaceae</taxon>
        <taxon>Streptomyces</taxon>
    </lineage>
</organism>